<evidence type="ECO:0000313" key="1">
    <source>
        <dbReference type="EMBL" id="TYG56477.1"/>
    </source>
</evidence>
<keyword evidence="2" id="KW-1185">Reference proteome</keyword>
<gene>
    <name evidence="1" type="ORF">ES288_D08G066800v1</name>
</gene>
<proteinExistence type="predicted"/>
<sequence length="82" mass="9257">MPSSLFFLNSSSPPAAIHLHRSTSGPPRFHPFPESEVRAKLQTSSTNLHLHIRLENARNVLFTTLCNISPFYSIKKTVRNVI</sequence>
<organism evidence="1 2">
    <name type="scientific">Gossypium darwinii</name>
    <name type="common">Darwin's cotton</name>
    <name type="synonym">Gossypium barbadense var. darwinii</name>
    <dbReference type="NCBI Taxonomy" id="34276"/>
    <lineage>
        <taxon>Eukaryota</taxon>
        <taxon>Viridiplantae</taxon>
        <taxon>Streptophyta</taxon>
        <taxon>Embryophyta</taxon>
        <taxon>Tracheophyta</taxon>
        <taxon>Spermatophyta</taxon>
        <taxon>Magnoliopsida</taxon>
        <taxon>eudicotyledons</taxon>
        <taxon>Gunneridae</taxon>
        <taxon>Pentapetalae</taxon>
        <taxon>rosids</taxon>
        <taxon>malvids</taxon>
        <taxon>Malvales</taxon>
        <taxon>Malvaceae</taxon>
        <taxon>Malvoideae</taxon>
        <taxon>Gossypium</taxon>
    </lineage>
</organism>
<protein>
    <submittedName>
        <fullName evidence="1">Uncharacterized protein</fullName>
    </submittedName>
</protein>
<accession>A0A5D2BH75</accession>
<dbReference type="Proteomes" id="UP000323506">
    <property type="component" value="Chromosome D08"/>
</dbReference>
<name>A0A5D2BH75_GOSDA</name>
<reference evidence="1 2" key="1">
    <citation type="submission" date="2019-06" db="EMBL/GenBank/DDBJ databases">
        <title>WGS assembly of Gossypium darwinii.</title>
        <authorList>
            <person name="Chen Z.J."/>
            <person name="Sreedasyam A."/>
            <person name="Ando A."/>
            <person name="Song Q."/>
            <person name="De L."/>
            <person name="Hulse-Kemp A."/>
            <person name="Ding M."/>
            <person name="Ye W."/>
            <person name="Kirkbride R."/>
            <person name="Jenkins J."/>
            <person name="Plott C."/>
            <person name="Lovell J."/>
            <person name="Lin Y.-M."/>
            <person name="Vaughn R."/>
            <person name="Liu B."/>
            <person name="Li W."/>
            <person name="Simpson S."/>
            <person name="Scheffler B."/>
            <person name="Saski C."/>
            <person name="Grover C."/>
            <person name="Hu G."/>
            <person name="Conover J."/>
            <person name="Carlson J."/>
            <person name="Shu S."/>
            <person name="Boston L."/>
            <person name="Williams M."/>
            <person name="Peterson D."/>
            <person name="Mcgee K."/>
            <person name="Jones D."/>
            <person name="Wendel J."/>
            <person name="Stelly D."/>
            <person name="Grimwood J."/>
            <person name="Schmutz J."/>
        </authorList>
    </citation>
    <scope>NUCLEOTIDE SEQUENCE [LARGE SCALE GENOMIC DNA]</scope>
    <source>
        <strain evidence="1">1808015.09</strain>
    </source>
</reference>
<evidence type="ECO:0000313" key="2">
    <source>
        <dbReference type="Proteomes" id="UP000323506"/>
    </source>
</evidence>
<dbReference type="EMBL" id="CM017708">
    <property type="protein sequence ID" value="TYG56477.1"/>
    <property type="molecule type" value="Genomic_DNA"/>
</dbReference>
<dbReference type="AlphaFoldDB" id="A0A5D2BH75"/>